<comment type="caution">
    <text evidence="1">The sequence shown here is derived from an EMBL/GenBank/DDBJ whole genome shotgun (WGS) entry which is preliminary data.</text>
</comment>
<keyword evidence="2" id="KW-1185">Reference proteome</keyword>
<sequence>MPTTAPIVDMGEREGASGVVGENPDGALEYVAVAGDVTSVVCDRFGRRWWQMSRPATAGPFDCNTAVMVGDVLVPTDEPQNGRPD</sequence>
<protein>
    <submittedName>
        <fullName evidence="1">Uncharacterized protein</fullName>
    </submittedName>
</protein>
<gene>
    <name evidence="1" type="ORF">FFA01_23530</name>
</gene>
<accession>A0ABQ0URE8</accession>
<dbReference type="Proteomes" id="UP000321154">
    <property type="component" value="Unassembled WGS sequence"/>
</dbReference>
<dbReference type="EMBL" id="BJUV01000026">
    <property type="protein sequence ID" value="GEK84044.1"/>
    <property type="molecule type" value="Genomic_DNA"/>
</dbReference>
<evidence type="ECO:0000313" key="1">
    <source>
        <dbReference type="EMBL" id="GEK84044.1"/>
    </source>
</evidence>
<dbReference type="RefSeq" id="WP_208720913.1">
    <property type="nucleotide sequence ID" value="NZ_BJUV01000026.1"/>
</dbReference>
<organism evidence="1 2">
    <name type="scientific">Frigoribacterium faeni</name>
    <dbReference type="NCBI Taxonomy" id="145483"/>
    <lineage>
        <taxon>Bacteria</taxon>
        <taxon>Bacillati</taxon>
        <taxon>Actinomycetota</taxon>
        <taxon>Actinomycetes</taxon>
        <taxon>Micrococcales</taxon>
        <taxon>Microbacteriaceae</taxon>
        <taxon>Frigoribacterium</taxon>
    </lineage>
</organism>
<evidence type="ECO:0000313" key="2">
    <source>
        <dbReference type="Proteomes" id="UP000321154"/>
    </source>
</evidence>
<proteinExistence type="predicted"/>
<name>A0ABQ0URE8_9MICO</name>
<reference evidence="1 2" key="1">
    <citation type="submission" date="2019-07" db="EMBL/GenBank/DDBJ databases">
        <title>Whole genome shotgun sequence of Frigoribacterium faeni NBRC 103066.</title>
        <authorList>
            <person name="Hosoyama A."/>
            <person name="Uohara A."/>
            <person name="Ohji S."/>
            <person name="Ichikawa N."/>
        </authorList>
    </citation>
    <scope>NUCLEOTIDE SEQUENCE [LARGE SCALE GENOMIC DNA]</scope>
    <source>
        <strain evidence="1 2">NBRC 103066</strain>
    </source>
</reference>